<dbReference type="PIR" id="T17129">
    <property type="entry name" value="T17129"/>
</dbReference>
<dbReference type="Pfam" id="PF08513">
    <property type="entry name" value="LisH"/>
    <property type="match status" value="1"/>
</dbReference>
<dbReference type="AlphaFoldDB" id="Q9SMS4"/>
<protein>
    <submittedName>
        <fullName evidence="3">Uncharacterized protein AT4g09300</fullName>
    </submittedName>
</protein>
<dbReference type="InterPro" id="IPR024964">
    <property type="entry name" value="CTLH/CRA"/>
</dbReference>
<accession>Q9SMS4</accession>
<dbReference type="InterPro" id="IPR006595">
    <property type="entry name" value="CTLH_C"/>
</dbReference>
<gene>
    <name evidence="3" type="ordered locus">At4g09300</name>
</gene>
<dbReference type="InterPro" id="IPR013144">
    <property type="entry name" value="CRA_dom"/>
</dbReference>
<reference evidence="3" key="3">
    <citation type="submission" date="2000-03" db="EMBL/GenBank/DDBJ databases">
        <authorList>
            <person name="EU Arabidopsis sequencing project"/>
        </authorList>
    </citation>
    <scope>NUCLEOTIDE SEQUENCE</scope>
</reference>
<feature type="domain" description="CTLH" evidence="2">
    <location>
        <begin position="68"/>
        <end position="121"/>
    </location>
</feature>
<name>Q9SMS4_ARATH</name>
<dbReference type="SMART" id="SM00757">
    <property type="entry name" value="CRA"/>
    <property type="match status" value="1"/>
</dbReference>
<dbReference type="InterPro" id="IPR006594">
    <property type="entry name" value="LisH"/>
</dbReference>
<dbReference type="PANTHER" id="PTHR12864">
    <property type="entry name" value="RAN BINDING PROTEIN 9-RELATED"/>
    <property type="match status" value="1"/>
</dbReference>
<dbReference type="PROSITE" id="PS50896">
    <property type="entry name" value="LISH"/>
    <property type="match status" value="1"/>
</dbReference>
<reference key="1">
    <citation type="journal article" date="1999" name="Nature">
        <title>Sequence and analysis of chromosome 4 of the plant Arabidopsis thaliana.</title>
        <authorList>
            <consortium name="EU"/>
            <consortium name="CSHL and WU Arabidopsis Sequencing Project"/>
            <person name="Mayer K."/>
            <person name="Schuller C."/>
            <person name="Wambutt R."/>
            <person name="Murphy G."/>
            <person name="Volckaert G."/>
            <person name="Pohl T."/>
            <person name="Dusterhoft A."/>
            <person name="Stiekema W."/>
            <person name="Entian K.D."/>
            <person name="Terryn N."/>
            <person name="Harris B."/>
            <person name="Ansorge W."/>
            <person name="Brandt P."/>
            <person name="Grivell L."/>
            <person name="Rieger M."/>
            <person name="Weichselgartner M."/>
            <person name="de Simone V."/>
            <person name="Obermaier B."/>
            <person name="Mache R."/>
            <person name="Muller M."/>
            <person name="Kreis M."/>
            <person name="Delseny M."/>
            <person name="Puigdomenech P."/>
            <person name="Watson M."/>
            <person name="Schmidtheini T."/>
            <person name="Reichert B."/>
            <person name="Portatelle D."/>
            <person name="Perez-Alonso M."/>
            <person name="Boutry M."/>
            <person name="Bancroft I."/>
            <person name="Vos P."/>
            <person name="Hoheisel J."/>
            <person name="Zimmermann W."/>
            <person name="Wedler H."/>
            <person name="Ridley P."/>
            <person name="Langham S.A."/>
            <person name="McCullagh B."/>
            <person name="Bilham L."/>
            <person name="Robben J."/>
            <person name="Van der Schueren J."/>
            <person name="Grymonprez B."/>
            <person name="Chuang Y.J."/>
            <person name="Vandenbussche F."/>
            <person name="Braeken M."/>
            <person name="Weltjens I."/>
            <person name="Voet M."/>
            <person name="Bastiaens I."/>
            <person name="Aert R."/>
            <person name="Defoor E."/>
            <person name="Weitzenegger T."/>
            <person name="Bothe G."/>
            <person name="Ramsperger U."/>
            <person name="Hilbert H."/>
            <person name="Braun M."/>
            <person name="Holzer E."/>
            <person name="Brandt A."/>
            <person name="Peters S."/>
            <person name="van Staveren M."/>
            <person name="Dirske W."/>
            <person name="Mooijman P."/>
            <person name="Klein Lankhorst R."/>
            <person name="Rose M."/>
            <person name="Hauf J."/>
            <person name="Kotter P."/>
            <person name="Berneiser S."/>
            <person name="Hempel S."/>
            <person name="Feldpausch M."/>
            <person name="Lamberth S."/>
            <person name="Van den Daele H."/>
            <person name="De Keyser A."/>
            <person name="Buysshaert C."/>
            <person name="Gielen J."/>
            <person name="Villarroel R."/>
            <person name="De Clercq R."/>
            <person name="Van Montagu M."/>
            <person name="Rogers J."/>
            <person name="Cronin A."/>
            <person name="Quail M."/>
            <person name="Bray-Allen S."/>
            <person name="Clark L."/>
            <person name="Doggett J."/>
            <person name="Hall S."/>
            <person name="Kay M."/>
            <person name="Lennard N."/>
            <person name="McLay K."/>
            <person name="Mayes R."/>
            <person name="Pettett A."/>
            <person name="Rajandream M.A."/>
            <person name="Lyne M."/>
            <person name="Benes V."/>
            <person name="Rechmann S."/>
            <person name="Borkova D."/>
            <person name="Blocker H."/>
            <person name="Scharfe M."/>
            <person name="Grimm M."/>
            <person name="Lohnert T.H."/>
            <person name="Dose S."/>
            <person name="de Haan M."/>
            <person name="Maarse A."/>
            <person name="Schafer M."/>
            <person name="Muller-Auer S."/>
            <person name="Gabel C."/>
            <person name="Fuchs M."/>
            <person name="Fartmann B."/>
            <person name="Granderath K."/>
            <person name="Dauner D."/>
            <person name="Herzl A."/>
            <person name="Neumann S."/>
            <person name="Argiriou A."/>
            <person name="Vitale D."/>
            <person name="Liguori R."/>
            <person name="Piravandi E."/>
            <person name="Massenet O."/>
            <person name="Quigley F."/>
            <person name="Clabauld G."/>
            <person name="Mundlein A."/>
            <person name="Felber R."/>
            <person name="Schnabl S."/>
            <person name="Hiller R."/>
            <person name="Schmidt W."/>
            <person name="Lecharny A."/>
            <person name="Aubourg S."/>
            <person name="Chefdor F."/>
            <person name="Cooke R."/>
            <person name="Berger C."/>
            <person name="Montfort A."/>
            <person name="Casacuberta E."/>
            <person name="Gibbons T."/>
            <person name="Weber N."/>
            <person name="Vandenbol M."/>
            <person name="Bargues M."/>
            <person name="Terol J."/>
            <person name="Torres A."/>
            <person name="Perez-Perez A."/>
            <person name="Purnelle B."/>
            <person name="Bent E."/>
            <person name="Johnson S."/>
            <person name="Tacon D."/>
            <person name="Jesse T."/>
            <person name="Heijnen L."/>
            <person name="Schwarz S."/>
            <person name="Scholler P."/>
            <person name="Heber S."/>
            <person name="Francs P."/>
            <person name="Bielke C."/>
            <person name="Frishman D."/>
            <person name="Haase D."/>
            <person name="Lemcke K."/>
            <person name="Mewes H.W."/>
            <person name="Stocker S."/>
            <person name="Zaccaria P."/>
            <person name="Bevan M."/>
            <person name="Wilson R.K."/>
            <person name="de la Bastide M."/>
            <person name="Habermann K."/>
            <person name="Parnell L."/>
            <person name="Dedhia N."/>
            <person name="Gnoj L."/>
            <person name="Schutz K."/>
            <person name="Huang E."/>
            <person name="Spiegel L."/>
            <person name="Sehkon M."/>
            <person name="Murray J."/>
            <person name="Sheet P."/>
            <person name="Cordes M."/>
            <person name="Abu-Threideh J."/>
            <person name="Stoneking T."/>
            <person name="Kalicki J."/>
            <person name="Graves T."/>
            <person name="Harmon G."/>
            <person name="Edwards J."/>
            <person name="Latreille P."/>
            <person name="Courtney L."/>
            <person name="Cloud J."/>
            <person name="Abbott A."/>
            <person name="Scott K."/>
            <person name="Johnson D."/>
            <person name="Minx P."/>
            <person name="Bentley D."/>
            <person name="Fulton B."/>
            <person name="Miller N."/>
            <person name="Greco T."/>
            <person name="Kemp K."/>
            <person name="Kramer J."/>
            <person name="Fulton L."/>
            <person name="Mardis E."/>
            <person name="Dante M."/>
            <person name="Pepin K."/>
            <person name="Hillier L."/>
            <person name="Nelson J."/>
            <person name="Spieth J."/>
            <person name="Ryan E."/>
            <person name="Andrews S."/>
            <person name="Geisel C."/>
            <person name="Layman D."/>
            <person name="Du H."/>
            <person name="Ali J."/>
            <person name="Berghoff A."/>
            <person name="Jones K."/>
            <person name="Drone K."/>
            <person name="Cotton M."/>
            <person name="Joshu C."/>
            <person name="Antonoiu B."/>
            <person name="Zidanic M."/>
            <person name="Strong C."/>
            <person name="Sun H."/>
            <person name="Lamar B."/>
            <person name="Yordan C."/>
            <person name="Ma P."/>
            <person name="Zhong J."/>
            <person name="Preston R."/>
            <person name="Vil D."/>
            <person name="Shekher M."/>
            <person name="Matero A."/>
            <person name="Shah R."/>
            <person name="Swaby I.K."/>
            <person name="O'Shaughnessy A."/>
            <person name="Rodriguez M."/>
            <person name="Hoffmann J."/>
            <person name="Till S."/>
            <person name="Granat S."/>
            <person name="Shohdy N."/>
            <person name="Hasegawa A."/>
            <person name="Hameed A."/>
            <person name="Lodhi M."/>
            <person name="Johnson A."/>
            <person name="Chen E."/>
            <person name="Marra M."/>
            <person name="Martienssen R."/>
            <person name="McCombie W.R."/>
        </authorList>
    </citation>
    <scope>NUCLEOTIDE SEQUENCE [LARGE SCALE GENOMIC DNA]</scope>
    <source>
        <strain>cv. Columbia</strain>
    </source>
</reference>
<dbReference type="EMBL" id="AL161514">
    <property type="protein sequence ID" value="CAB78053.1"/>
    <property type="molecule type" value="Genomic_DNA"/>
</dbReference>
<dbReference type="ExpressionAtlas" id="Q9SMS4">
    <property type="expression patterns" value="baseline and differential"/>
</dbReference>
<feature type="coiled-coil region" evidence="1">
    <location>
        <begin position="45"/>
        <end position="79"/>
    </location>
</feature>
<dbReference type="SMART" id="SM00668">
    <property type="entry name" value="CTLH"/>
    <property type="match status" value="1"/>
</dbReference>
<evidence type="ECO:0000313" key="3">
    <source>
        <dbReference type="EMBL" id="CAB55693.1"/>
    </source>
</evidence>
<keyword evidence="1" id="KW-0175">Coiled coil</keyword>
<evidence type="ECO:0000259" key="2">
    <source>
        <dbReference type="PROSITE" id="PS50897"/>
    </source>
</evidence>
<dbReference type="SMART" id="SM00667">
    <property type="entry name" value="LisH"/>
    <property type="match status" value="1"/>
</dbReference>
<evidence type="ECO:0000313" key="4">
    <source>
        <dbReference type="EMBL" id="CAB78053.1"/>
    </source>
</evidence>
<reference evidence="4" key="4">
    <citation type="submission" date="2000-03" db="EMBL/GenBank/DDBJ databases">
        <authorList>
            <person name="Robben J."/>
            <person name="Grymonprez B."/>
            <person name="Volckaert G"/>
            <person name="Spiegel L.A."/>
            <person name="Huang E.N."/>
            <person name="Nascimento L.U."/>
            <person name="de la Bastide M."/>
            <person name="Vil D.M."/>
            <person name="Preston R.R."/>
            <person name="Matero A."/>
            <person name="Shah R."/>
            <person name="O'Shaughnessy A."/>
            <person name="Rodriguez M."/>
            <person name="Shekher M."/>
            <person name="Schutz K."/>
            <person name="See L.H."/>
            <person name="Swaby I."/>
            <person name="Habermann K."/>
            <person name="Dedhia N.N."/>
            <person name="Mewes H.W."/>
            <person name="Lemcke K."/>
            <person name="Mayer K.F.X."/>
        </authorList>
    </citation>
    <scope>NUCLEOTIDE SEQUENCE</scope>
</reference>
<reference evidence="3" key="2">
    <citation type="submission" date="1999-09" db="EMBL/GenBank/DDBJ databases">
        <authorList>
            <person name="Bevan M."/>
            <person name="Robben J."/>
            <person name="Grymonprez B."/>
            <person name="Volckaert G"/>
            <person name="Spiegel L.A."/>
            <person name="Huang E.N."/>
            <person name="Nascimento L.U."/>
            <person name="de la Bastide M."/>
            <person name="Vil D.M."/>
            <person name="Preston R.R."/>
            <person name="Matero A."/>
            <person name="Shah R."/>
            <person name="O'Shaughnessy A."/>
            <person name="Rodriguez M."/>
            <person name="Shekher M."/>
            <person name="Schutz K."/>
            <person name="See L.H."/>
            <person name="Swaby I."/>
            <person name="Habermann K."/>
            <person name="Dedhia N.N."/>
            <person name="Mewes H.W."/>
            <person name="Lemcke K."/>
            <person name="Mayer K.F.X."/>
        </authorList>
    </citation>
    <scope>NUCLEOTIDE SEQUENCE</scope>
</reference>
<dbReference type="PROSITE" id="PS50897">
    <property type="entry name" value="CTLH"/>
    <property type="match status" value="1"/>
</dbReference>
<sequence length="226" mass="26052">MNLLLQETPKIVVTSEDWESKLSDVEILIEDMNRLVMNLLVAEGYREAAEKFKEESITMQTAEEDLASMNERLEVIKAIESRNLEDAIEKLNALNPEIIKTSFHLHQQMLIELIREKKTEEAVAFAQEKLAPLAEENEALQRELEKTVCILVTEGLPNCPSRELFHNSQWIRTASHVNEAIHTSQTGEKGIWLYFLLTQKVKNNELIYQKTEPVVYDGQKCHNYSP</sequence>
<proteinExistence type="predicted"/>
<dbReference type="InterPro" id="IPR050618">
    <property type="entry name" value="Ubq-SigPath_Reg"/>
</dbReference>
<dbReference type="EMBL" id="AL117386">
    <property type="protein sequence ID" value="CAB55693.1"/>
    <property type="molecule type" value="Genomic_DNA"/>
</dbReference>
<dbReference type="Pfam" id="PF10607">
    <property type="entry name" value="CTLH"/>
    <property type="match status" value="1"/>
</dbReference>
<evidence type="ECO:0000256" key="1">
    <source>
        <dbReference type="SAM" id="Coils"/>
    </source>
</evidence>
<organism evidence="3">
    <name type="scientific">Arabidopsis thaliana</name>
    <name type="common">Mouse-ear cress</name>
    <dbReference type="NCBI Taxonomy" id="3702"/>
    <lineage>
        <taxon>Eukaryota</taxon>
        <taxon>Viridiplantae</taxon>
        <taxon>Streptophyta</taxon>
        <taxon>Embryophyta</taxon>
        <taxon>Tracheophyta</taxon>
        <taxon>Spermatophyta</taxon>
        <taxon>Magnoliopsida</taxon>
        <taxon>eudicotyledons</taxon>
        <taxon>Gunneridae</taxon>
        <taxon>Pentapetalae</taxon>
        <taxon>rosids</taxon>
        <taxon>malvids</taxon>
        <taxon>Brassicales</taxon>
        <taxon>Brassicaceae</taxon>
        <taxon>Camelineae</taxon>
        <taxon>Arabidopsis</taxon>
    </lineage>
</organism>